<dbReference type="Gene3D" id="3.30.300.30">
    <property type="match status" value="2"/>
</dbReference>
<dbReference type="GO" id="GO:0003824">
    <property type="term" value="F:catalytic activity"/>
    <property type="evidence" value="ECO:0007669"/>
    <property type="project" value="InterPro"/>
</dbReference>
<dbReference type="Pfam" id="PF00501">
    <property type="entry name" value="AMP-binding"/>
    <property type="match status" value="2"/>
</dbReference>
<feature type="transmembrane region" description="Helical" evidence="5">
    <location>
        <begin position="2464"/>
        <end position="2484"/>
    </location>
</feature>
<dbReference type="GO" id="GO:0005737">
    <property type="term" value="C:cytoplasm"/>
    <property type="evidence" value="ECO:0007669"/>
    <property type="project" value="TreeGrafter"/>
</dbReference>
<evidence type="ECO:0000313" key="8">
    <source>
        <dbReference type="Proteomes" id="UP000265768"/>
    </source>
</evidence>
<dbReference type="FunFam" id="3.40.50.980:FF:000001">
    <property type="entry name" value="Non-ribosomal peptide synthetase"/>
    <property type="match status" value="1"/>
</dbReference>
<comment type="cofactor">
    <cofactor evidence="1">
        <name>pantetheine 4'-phosphate</name>
        <dbReference type="ChEBI" id="CHEBI:47942"/>
    </cofactor>
</comment>
<keyword evidence="8" id="KW-1185">Reference proteome</keyword>
<keyword evidence="5" id="KW-0472">Membrane</keyword>
<feature type="compositionally biased region" description="Pro residues" evidence="4">
    <location>
        <begin position="2380"/>
        <end position="2391"/>
    </location>
</feature>
<proteinExistence type="predicted"/>
<dbReference type="Pfam" id="PF13193">
    <property type="entry name" value="AMP-binding_C"/>
    <property type="match status" value="2"/>
</dbReference>
<organism evidence="7 8">
    <name type="scientific">Bailinhaonella thermotolerans</name>
    <dbReference type="NCBI Taxonomy" id="1070861"/>
    <lineage>
        <taxon>Bacteria</taxon>
        <taxon>Bacillati</taxon>
        <taxon>Actinomycetota</taxon>
        <taxon>Actinomycetes</taxon>
        <taxon>Streptosporangiales</taxon>
        <taxon>Streptosporangiaceae</taxon>
        <taxon>Bailinhaonella</taxon>
    </lineage>
</organism>
<keyword evidence="2" id="KW-0596">Phosphopantetheine</keyword>
<dbReference type="GO" id="GO:0043041">
    <property type="term" value="P:amino acid activation for nonribosomal peptide biosynthetic process"/>
    <property type="evidence" value="ECO:0007669"/>
    <property type="project" value="TreeGrafter"/>
</dbReference>
<dbReference type="InterPro" id="IPR001031">
    <property type="entry name" value="Thioesterase"/>
</dbReference>
<feature type="region of interest" description="Disordered" evidence="4">
    <location>
        <begin position="1081"/>
        <end position="1101"/>
    </location>
</feature>
<feature type="transmembrane region" description="Helical" evidence="5">
    <location>
        <begin position="2738"/>
        <end position="2757"/>
    </location>
</feature>
<dbReference type="CDD" id="cd06173">
    <property type="entry name" value="MFS_MefA_like"/>
    <property type="match status" value="1"/>
</dbReference>
<dbReference type="InterPro" id="IPR011701">
    <property type="entry name" value="MFS"/>
</dbReference>
<feature type="compositionally biased region" description="Low complexity" evidence="4">
    <location>
        <begin position="1533"/>
        <end position="1544"/>
    </location>
</feature>
<reference evidence="7 8" key="1">
    <citation type="submission" date="2018-09" db="EMBL/GenBank/DDBJ databases">
        <title>YIM 75507 draft genome.</title>
        <authorList>
            <person name="Tang S."/>
            <person name="Feng Y."/>
        </authorList>
    </citation>
    <scope>NUCLEOTIDE SEQUENCE [LARGE SCALE GENOMIC DNA]</scope>
    <source>
        <strain evidence="7 8">YIM 75507</strain>
    </source>
</reference>
<dbReference type="SUPFAM" id="SSF103473">
    <property type="entry name" value="MFS general substrate transporter"/>
    <property type="match status" value="1"/>
</dbReference>
<feature type="compositionally biased region" description="Gly residues" evidence="4">
    <location>
        <begin position="623"/>
        <end position="637"/>
    </location>
</feature>
<feature type="domain" description="Carrier" evidence="6">
    <location>
        <begin position="2040"/>
        <end position="2111"/>
    </location>
</feature>
<dbReference type="SMART" id="SM00823">
    <property type="entry name" value="PKS_PP"/>
    <property type="match status" value="2"/>
</dbReference>
<dbReference type="InterPro" id="IPR009081">
    <property type="entry name" value="PP-bd_ACP"/>
</dbReference>
<feature type="transmembrane region" description="Helical" evidence="5">
    <location>
        <begin position="2673"/>
        <end position="2691"/>
    </location>
</feature>
<dbReference type="Gene3D" id="3.40.50.12780">
    <property type="entry name" value="N-terminal domain of ligase-like"/>
    <property type="match status" value="2"/>
</dbReference>
<evidence type="ECO:0000256" key="2">
    <source>
        <dbReference type="ARBA" id="ARBA00022450"/>
    </source>
</evidence>
<dbReference type="EMBL" id="QZEY01000004">
    <property type="protein sequence ID" value="RJL32779.1"/>
    <property type="molecule type" value="Genomic_DNA"/>
</dbReference>
<feature type="domain" description="Carrier" evidence="6">
    <location>
        <begin position="1006"/>
        <end position="1081"/>
    </location>
</feature>
<dbReference type="Gene3D" id="1.10.1200.10">
    <property type="entry name" value="ACP-like"/>
    <property type="match status" value="2"/>
</dbReference>
<dbReference type="Gene3D" id="1.20.1250.20">
    <property type="entry name" value="MFS general substrate transporter like domains"/>
    <property type="match status" value="1"/>
</dbReference>
<dbReference type="InterPro" id="IPR045851">
    <property type="entry name" value="AMP-bd_C_sf"/>
</dbReference>
<dbReference type="NCBIfam" id="TIGR01733">
    <property type="entry name" value="AA-adenyl-dom"/>
    <property type="match status" value="2"/>
</dbReference>
<dbReference type="PANTHER" id="PTHR45527:SF1">
    <property type="entry name" value="FATTY ACID SYNTHASE"/>
    <property type="match status" value="1"/>
</dbReference>
<feature type="transmembrane region" description="Helical" evidence="5">
    <location>
        <begin position="2697"/>
        <end position="2717"/>
    </location>
</feature>
<dbReference type="SUPFAM" id="SSF47336">
    <property type="entry name" value="ACP-like"/>
    <property type="match status" value="1"/>
</dbReference>
<evidence type="ECO:0000256" key="1">
    <source>
        <dbReference type="ARBA" id="ARBA00001957"/>
    </source>
</evidence>
<dbReference type="SUPFAM" id="SSF56801">
    <property type="entry name" value="Acetyl-CoA synthetase-like"/>
    <property type="match status" value="2"/>
</dbReference>
<sequence>MTLASSEDRMRDLLSERIARARQTAAAAIPRREDEGPWRLSPVQRRMWLASALDASDPAYNVPFRLDLRGDLDVDALRRAVADVAGRHEVFGGVVAVRDGEPYAVPGGAAVELAVEDVAAGALEDRVTELVLRPFDLAAERPMRAHLLTAAPGEHTLLLNMHHIAIDAWAMPLLLDDLAAAYRFHTGRGDAPAEPSLTYADVAAWANARATSEQTERTIDWWEERLAGLSPVPVLPPDLPGPADWRASSVDVDLSPETVARVRALAAESGATVFMVLLAALQATLARVSGTAGTGEDAAVDVLVGVPEAGRRHPDAEKVVGCLVETLVMPGSVHGGLTGRELVDRARTLALDVFGHADAPFDRVVERVRPQRSGTAAPLIDVLLNVYENPEEVSGLPGLTARTVEVKPVAAKFDQAWTFHDHGEALRGHLAYRTGLYSPETAARLTGWFTALLTQLAEDPDRPVGELELEPGAEDALAAPPAPALGAPTLHGRISEQVRRTPEAVAVVAADGELTYAGLEERAAALASRLRAAGVGRGDRVALLMERGADLPVAVLAVLKAGAAYVPVDDAAPADRIAAIVAAAGIEVAVCAPDLAGRLPGHVTRLSPAPPYGDADGDADVPGGSGAAGGEADGTAGGETEEATAEDLAYVIFTSGSTGTPKGVAVEHRQVTAYLDAVLSRVGEMRSYALVSTFAADLGLLNVFGALTTGAALHLLGREVAVDPEAYADWLRRHEIDAVKLVPSQLELLAAHGELADVLPRRLLVLAGEATPWTLVDRIAAARPDLAVQVHYGPTETTVSVLGCAVADVPRRGAVAPLGTPFPGVRCFAADAAGRPLPYGVAGELWIGGPQVARGYLQAPGDARFAERPDGRYYRSGDRVRIGRDGVVEFLGRADDQVKIRGYRVEPGEVAAACREVPGVAEAVVLPVGEGAARRLAAWVVGTAPADAVRSGLRRALPDYMVPSSILAVDALPLNANGKVDRAALLAGLAADPAAGTAGGGGAGRAPETGTERLIAGVWEELLGVAEVSADADFFALGGNSFTAVRAAGRLGVGLRMTVPLRVLFEHPVLEELAAALDALPRDPAAPPAGDRVPRRTGGGPVPLTPVQRQMWLAGEVDPDSAAYNVPIVVRFEGGLDVEAMRLAITDLAERHEVLRSVVEVRDAEPYAAVRPAAEIPVEVVDAAGLAEPGPATPPAYEDGSLEETAWAGFVAGLARRPFRLAEECPMRAAVVTAGPREHVVALVLHHIASDAWSRGVLLRDLADLYAARTGVRPAPEPLDRQFADVAEWQRARAADAGWWAERLDGVPAEIALPVDRVRQAGPGTGVGLLDLDLPGELAARVRELAASSGATVFMVLLAGLSAMLARVSGGSDIPVGVPESGRRHPEAERLVGCFLQTLIIRTEVADELTGAELVELARSGTLDAFAHADEPMPPVAPQVLLNVYDAHGPVTGFPGLDAHAVELKPVTAKFDLSWTVRDTGTALRAALAYRPELFDEATARRIAGFYLAVLDQLTADPSRPVGELELDPGAATELTGPPGEPAGGPTLHGRISAHAVTSPQAVAVVAVDGRLTYAELEERARLLAARLRAAGVERGDRVAVLMERTRDLPVAMLGVMKAGAGYVPIDDAAPADRIASVLATAGARVVVCADDLAARLPEDAVAVRPWAPDEAVAGDDPVETGPADLAYVIFTSGSTGTPKGVAVEHGNITAYLDGVLSRLAPAGPLGSWALASTAAADLGILNVFGALTTGAALHLIDRDAATDPPAFAARMEGVDFLKCVPSHLELLASYGDLAAVLPRRVLVLAGEAVPWSLVDRIAEVRPELEVQVHYGPTETTVAVLGCSAATAPRATANVPLGTPLPRARCFVADRSGRALPYGVAGELWLGGPQVARGYLGHPEDPRYVTREDGRWYRSGDRARVTAEGYVEFLGRVDDQVKIRGYRVEPGEVAAVCRALPGVSEAVVLPVGEGTGRRLAAWLVPDGALTADEVRAALREALPDYMVPSAITLLDAFPLNPNGKVDRARLVAELAPAAPGEQVAPETETEARVAEVWARLLGLDSVGATDDFFALGGDSFTAVKAVHEIDPGLRVIDLFTNPTPRELAAHLDGGSGGPAGLLHRLGGPKKGAKATATVVCVPYGGGSAAVYRPLAEELPEGVELLALELPGHDPARPDEEPRPLEEVVERCVAELAARENGPISVYGHCVGTALATALALRLEETGVEVTGVFLGGSFPTARLPGKLSAWINRRLPADRWLSDRAYRDVLRAMGGLPEDLEGPAVETAVAALRHDARQAQAWFTRRLSDPRRRRLRAPVLVIVGGADRATELYEERHREWTAFAHHVELAVIPNAGHYFLRHQPDELAGHVSAALERWKDSGPPEAPAEPDPVAPEPRGLRGFYTVAFGQLASMVGSSLSSFGLGVWTFQQNGAVFDFALITMLALLPTVLMGPVGGAVADRFDRRKVMLVCDALNGLGMTLVAALLWLDGLTFPVVCAIVTLTSIVTAFHRPAYLAAIAQLVPKPYLPQANALAQAGLGLGNLIAPLAGGALVALAGLPVVIGADVLTFVLAFVSLLTVRIPDRMFRRREETFRAAVAGGWRYFTRRPPLMVMAGYFMVVNYFTALTLAVVSPMVLSLGDAADLGVVTAVGGVGAVLGSVVMMVWGGTRRLADGMVGFVAVAGVATVVAGLAGAAAWLPLVAIGLALRWGASSVINAHWLSIIQLKVRMELQGRVLATNQMLATAMTPIGYLTAAPLTAWAQSLTGKGTGPAIGVLLAASGVLLTLWGVIGPRIRRLRHIEDELPDALPTAVISTDLDELQAEDDRQMARA</sequence>
<keyword evidence="3" id="KW-0597">Phosphoprotein</keyword>
<dbReference type="InterPro" id="IPR010071">
    <property type="entry name" value="AA_adenyl_dom"/>
</dbReference>
<protein>
    <submittedName>
        <fullName evidence="7">Amino acid adenylation domain-containing protein</fullName>
    </submittedName>
</protein>
<dbReference type="Pfam" id="PF00975">
    <property type="entry name" value="Thioesterase"/>
    <property type="match status" value="1"/>
</dbReference>
<dbReference type="Gene3D" id="3.30.559.10">
    <property type="entry name" value="Chloramphenicol acetyltransferase-like domain"/>
    <property type="match status" value="2"/>
</dbReference>
<dbReference type="RefSeq" id="WP_119927029.1">
    <property type="nucleotide sequence ID" value="NZ_QZEY01000004.1"/>
</dbReference>
<feature type="transmembrane region" description="Helical" evidence="5">
    <location>
        <begin position="2529"/>
        <end position="2551"/>
    </location>
</feature>
<dbReference type="InterPro" id="IPR000873">
    <property type="entry name" value="AMP-dep_synth/lig_dom"/>
</dbReference>
<feature type="region of interest" description="Disordered" evidence="4">
    <location>
        <begin position="1521"/>
        <end position="1544"/>
    </location>
</feature>
<keyword evidence="5" id="KW-0812">Transmembrane</keyword>
<dbReference type="CDD" id="cd05930">
    <property type="entry name" value="A_NRPS"/>
    <property type="match status" value="2"/>
</dbReference>
<comment type="caution">
    <text evidence="7">The sequence shown here is derived from an EMBL/GenBank/DDBJ whole genome shotgun (WGS) entry which is preliminary data.</text>
</comment>
<dbReference type="InterPro" id="IPR042099">
    <property type="entry name" value="ANL_N_sf"/>
</dbReference>
<feature type="transmembrane region" description="Helical" evidence="5">
    <location>
        <begin position="2607"/>
        <end position="2629"/>
    </location>
</feature>
<name>A0A3A4B431_9ACTN</name>
<dbReference type="GO" id="GO:0022857">
    <property type="term" value="F:transmembrane transporter activity"/>
    <property type="evidence" value="ECO:0007669"/>
    <property type="project" value="InterPro"/>
</dbReference>
<dbReference type="Pfam" id="PF00550">
    <property type="entry name" value="PP-binding"/>
    <property type="match status" value="2"/>
</dbReference>
<dbReference type="GO" id="GO:0008610">
    <property type="term" value="P:lipid biosynthetic process"/>
    <property type="evidence" value="ECO:0007669"/>
    <property type="project" value="UniProtKB-ARBA"/>
</dbReference>
<dbReference type="InterPro" id="IPR036259">
    <property type="entry name" value="MFS_trans_sf"/>
</dbReference>
<feature type="compositionally biased region" description="Low complexity" evidence="4">
    <location>
        <begin position="1081"/>
        <end position="1091"/>
    </location>
</feature>
<dbReference type="PANTHER" id="PTHR45527">
    <property type="entry name" value="NONRIBOSOMAL PEPTIDE SYNTHETASE"/>
    <property type="match status" value="1"/>
</dbReference>
<dbReference type="Pfam" id="PF07690">
    <property type="entry name" value="MFS_1"/>
    <property type="match status" value="1"/>
</dbReference>
<dbReference type="PROSITE" id="PS50075">
    <property type="entry name" value="CARRIER"/>
    <property type="match status" value="2"/>
</dbReference>
<dbReference type="Gene3D" id="3.30.559.30">
    <property type="entry name" value="Nonribosomal peptide synthetase, condensation domain"/>
    <property type="match status" value="2"/>
</dbReference>
<evidence type="ECO:0000256" key="5">
    <source>
        <dbReference type="SAM" id="Phobius"/>
    </source>
</evidence>
<dbReference type="CDD" id="cd19531">
    <property type="entry name" value="LCL_NRPS-like"/>
    <property type="match status" value="2"/>
</dbReference>
<dbReference type="InterPro" id="IPR020845">
    <property type="entry name" value="AMP-binding_CS"/>
</dbReference>
<feature type="region of interest" description="Disordered" evidence="4">
    <location>
        <begin position="606"/>
        <end position="640"/>
    </location>
</feature>
<dbReference type="InterPro" id="IPR020806">
    <property type="entry name" value="PKS_PP-bd"/>
</dbReference>
<feature type="region of interest" description="Disordered" evidence="4">
    <location>
        <begin position="2374"/>
        <end position="2393"/>
    </location>
</feature>
<dbReference type="InterPro" id="IPR023213">
    <property type="entry name" value="CAT-like_dom_sf"/>
</dbReference>
<dbReference type="InterPro" id="IPR036736">
    <property type="entry name" value="ACP-like_sf"/>
</dbReference>
<evidence type="ECO:0000313" key="7">
    <source>
        <dbReference type="EMBL" id="RJL32779.1"/>
    </source>
</evidence>
<dbReference type="SUPFAM" id="SSF52777">
    <property type="entry name" value="CoA-dependent acyltransferases"/>
    <property type="match status" value="4"/>
</dbReference>
<dbReference type="SUPFAM" id="SSF53474">
    <property type="entry name" value="alpha/beta-Hydrolases"/>
    <property type="match status" value="1"/>
</dbReference>
<evidence type="ECO:0000256" key="3">
    <source>
        <dbReference type="ARBA" id="ARBA00022553"/>
    </source>
</evidence>
<dbReference type="PROSITE" id="PS00455">
    <property type="entry name" value="AMP_BINDING"/>
    <property type="match status" value="2"/>
</dbReference>
<feature type="transmembrane region" description="Helical" evidence="5">
    <location>
        <begin position="2431"/>
        <end position="2452"/>
    </location>
</feature>
<feature type="transmembrane region" description="Helical" evidence="5">
    <location>
        <begin position="2490"/>
        <end position="2508"/>
    </location>
</feature>
<gene>
    <name evidence="7" type="ORF">D5H75_15040</name>
</gene>
<dbReference type="InterPro" id="IPR001242">
    <property type="entry name" value="Condensation_dom"/>
</dbReference>
<evidence type="ECO:0000256" key="4">
    <source>
        <dbReference type="SAM" id="MobiDB-lite"/>
    </source>
</evidence>
<accession>A0A3A4B431</accession>
<dbReference type="Gene3D" id="3.40.50.1820">
    <property type="entry name" value="alpha/beta hydrolase"/>
    <property type="match status" value="1"/>
</dbReference>
<dbReference type="Proteomes" id="UP000265768">
    <property type="component" value="Unassembled WGS sequence"/>
</dbReference>
<feature type="transmembrane region" description="Helical" evidence="5">
    <location>
        <begin position="2557"/>
        <end position="2576"/>
    </location>
</feature>
<feature type="transmembrane region" description="Helical" evidence="5">
    <location>
        <begin position="2769"/>
        <end position="2787"/>
    </location>
</feature>
<dbReference type="InterPro" id="IPR029058">
    <property type="entry name" value="AB_hydrolase_fold"/>
</dbReference>
<feature type="transmembrane region" description="Helical" evidence="5">
    <location>
        <begin position="2641"/>
        <end position="2661"/>
    </location>
</feature>
<dbReference type="Pfam" id="PF00668">
    <property type="entry name" value="Condensation"/>
    <property type="match status" value="2"/>
</dbReference>
<dbReference type="GO" id="GO:0031177">
    <property type="term" value="F:phosphopantetheine binding"/>
    <property type="evidence" value="ECO:0007669"/>
    <property type="project" value="InterPro"/>
</dbReference>
<dbReference type="OrthoDB" id="2472181at2"/>
<evidence type="ECO:0000259" key="6">
    <source>
        <dbReference type="PROSITE" id="PS50075"/>
    </source>
</evidence>
<dbReference type="InterPro" id="IPR025110">
    <property type="entry name" value="AMP-bd_C"/>
</dbReference>
<dbReference type="GO" id="GO:0044550">
    <property type="term" value="P:secondary metabolite biosynthetic process"/>
    <property type="evidence" value="ECO:0007669"/>
    <property type="project" value="TreeGrafter"/>
</dbReference>
<keyword evidence="5" id="KW-1133">Transmembrane helix</keyword>